<dbReference type="EMBL" id="BDIP01001267">
    <property type="protein sequence ID" value="GIQ84003.1"/>
    <property type="molecule type" value="Genomic_DNA"/>
</dbReference>
<dbReference type="Proteomes" id="UP000265618">
    <property type="component" value="Unassembled WGS sequence"/>
</dbReference>
<evidence type="ECO:0000313" key="2">
    <source>
        <dbReference type="EMBL" id="GIQ84003.1"/>
    </source>
</evidence>
<dbReference type="AlphaFoldDB" id="A0A9K3CVC8"/>
<feature type="compositionally biased region" description="Basic and acidic residues" evidence="1">
    <location>
        <begin position="166"/>
        <end position="179"/>
    </location>
</feature>
<accession>A0A9K3CVC8</accession>
<proteinExistence type="predicted"/>
<feature type="region of interest" description="Disordered" evidence="1">
    <location>
        <begin position="166"/>
        <end position="187"/>
    </location>
</feature>
<sequence length="337" mass="36511">MGVTPSVTEPEADGEGEREGEAGGDMEVYSKIVRQLARGGASYCRGQAVPVNLKRTDTIEDAISSVVRALGDSGRPYIPQTTPLVHRLRRVSKEKAQVYGEVEGVCAGVTPGTVLLTPPGITLDTLATDMDKGKRKSYSSYNVYGRSSIPQGTTLDIYMEFGVGEAEREAEREGEREGESDACPDYAPMQEKGTVPVVFERYIPSDHGLHFDKLPEPLWLDESMPYQAIQQMLAQRFGIEDPTTIAILESSDGLHSVSLVSPLKEGLNGVKYSTSSAAKKSFASQGPEEATVADLHIHPWQLFYVDSVDREVSFGAPAIDVDEASALAARVKELANI</sequence>
<reference evidence="2 3" key="1">
    <citation type="journal article" date="2018" name="PLoS ONE">
        <title>The draft genome of Kipferlia bialata reveals reductive genome evolution in fornicate parasites.</title>
        <authorList>
            <person name="Tanifuji G."/>
            <person name="Takabayashi S."/>
            <person name="Kume K."/>
            <person name="Takagi M."/>
            <person name="Nakayama T."/>
            <person name="Kamikawa R."/>
            <person name="Inagaki Y."/>
            <person name="Hashimoto T."/>
        </authorList>
    </citation>
    <scope>NUCLEOTIDE SEQUENCE [LARGE SCALE GENOMIC DNA]</scope>
    <source>
        <strain evidence="2">NY0173</strain>
    </source>
</reference>
<evidence type="ECO:0000256" key="1">
    <source>
        <dbReference type="SAM" id="MobiDB-lite"/>
    </source>
</evidence>
<keyword evidence="3" id="KW-1185">Reference proteome</keyword>
<name>A0A9K3CVC8_9EUKA</name>
<feature type="non-terminal residue" evidence="2">
    <location>
        <position position="1"/>
    </location>
</feature>
<gene>
    <name evidence="2" type="ORF">KIPB_005416</name>
</gene>
<organism evidence="2 3">
    <name type="scientific">Kipferlia bialata</name>
    <dbReference type="NCBI Taxonomy" id="797122"/>
    <lineage>
        <taxon>Eukaryota</taxon>
        <taxon>Metamonada</taxon>
        <taxon>Carpediemonas-like organisms</taxon>
        <taxon>Kipferlia</taxon>
    </lineage>
</organism>
<comment type="caution">
    <text evidence="2">The sequence shown here is derived from an EMBL/GenBank/DDBJ whole genome shotgun (WGS) entry which is preliminary data.</text>
</comment>
<evidence type="ECO:0000313" key="3">
    <source>
        <dbReference type="Proteomes" id="UP000265618"/>
    </source>
</evidence>
<protein>
    <submittedName>
        <fullName evidence="2">Uncharacterized protein</fullName>
    </submittedName>
</protein>
<feature type="region of interest" description="Disordered" evidence="1">
    <location>
        <begin position="1"/>
        <end position="25"/>
    </location>
</feature>